<dbReference type="GO" id="GO:0003676">
    <property type="term" value="F:nucleic acid binding"/>
    <property type="evidence" value="ECO:0007669"/>
    <property type="project" value="InterPro"/>
</dbReference>
<dbReference type="InterPro" id="IPR056924">
    <property type="entry name" value="SH3_Tf2-1"/>
</dbReference>
<feature type="non-terminal residue" evidence="2">
    <location>
        <position position="1"/>
    </location>
</feature>
<proteinExistence type="predicted"/>
<keyword evidence="3" id="KW-1185">Reference proteome</keyword>
<dbReference type="SUPFAM" id="SSF54160">
    <property type="entry name" value="Chromo domain-like"/>
    <property type="match status" value="1"/>
</dbReference>
<dbReference type="PANTHER" id="PTHR46148">
    <property type="entry name" value="CHROMO DOMAIN-CONTAINING PROTEIN"/>
    <property type="match status" value="1"/>
</dbReference>
<dbReference type="InterPro" id="IPR036397">
    <property type="entry name" value="RNaseH_sf"/>
</dbReference>
<dbReference type="Pfam" id="PF24626">
    <property type="entry name" value="SH3_Tf2-1"/>
    <property type="match status" value="1"/>
</dbReference>
<dbReference type="InterPro" id="IPR016197">
    <property type="entry name" value="Chromo-like_dom_sf"/>
</dbReference>
<name>A0AAF0TL83_SOLVR</name>
<dbReference type="Proteomes" id="UP001234989">
    <property type="component" value="Chromosome 4"/>
</dbReference>
<protein>
    <recommendedName>
        <fullName evidence="1">Chromo domain-containing protein</fullName>
    </recommendedName>
</protein>
<feature type="domain" description="Chromo" evidence="1">
    <location>
        <begin position="144"/>
        <end position="197"/>
    </location>
</feature>
<dbReference type="EMBL" id="CP133615">
    <property type="protein sequence ID" value="WMV24637.1"/>
    <property type="molecule type" value="Genomic_DNA"/>
</dbReference>
<accession>A0AAF0TL83</accession>
<dbReference type="AlphaFoldDB" id="A0AAF0TL83"/>
<reference evidence="2" key="1">
    <citation type="submission" date="2023-08" db="EMBL/GenBank/DDBJ databases">
        <title>A de novo genome assembly of Solanum verrucosum Schlechtendal, a Mexican diploid species geographically isolated from the other diploid A-genome species in potato relatives.</title>
        <authorList>
            <person name="Hosaka K."/>
        </authorList>
    </citation>
    <scope>NUCLEOTIDE SEQUENCE</scope>
    <source>
        <tissue evidence="2">Young leaves</tissue>
    </source>
</reference>
<dbReference type="PANTHER" id="PTHR46148:SF56">
    <property type="entry name" value="RETROTRANSPOSON PROTEIN"/>
    <property type="match status" value="1"/>
</dbReference>
<dbReference type="InterPro" id="IPR000953">
    <property type="entry name" value="Chromo/chromo_shadow_dom"/>
</dbReference>
<dbReference type="PROSITE" id="PS50013">
    <property type="entry name" value="CHROMO_2"/>
    <property type="match status" value="1"/>
</dbReference>
<dbReference type="SUPFAM" id="SSF53098">
    <property type="entry name" value="Ribonuclease H-like"/>
    <property type="match status" value="1"/>
</dbReference>
<dbReference type="InterPro" id="IPR012337">
    <property type="entry name" value="RNaseH-like_sf"/>
</dbReference>
<dbReference type="Gene3D" id="3.30.420.10">
    <property type="entry name" value="Ribonuclease H-like superfamily/Ribonuclease H"/>
    <property type="match status" value="1"/>
</dbReference>
<evidence type="ECO:0000259" key="1">
    <source>
        <dbReference type="PROSITE" id="PS50013"/>
    </source>
</evidence>
<organism evidence="2 3">
    <name type="scientific">Solanum verrucosum</name>
    <dbReference type="NCBI Taxonomy" id="315347"/>
    <lineage>
        <taxon>Eukaryota</taxon>
        <taxon>Viridiplantae</taxon>
        <taxon>Streptophyta</taxon>
        <taxon>Embryophyta</taxon>
        <taxon>Tracheophyta</taxon>
        <taxon>Spermatophyta</taxon>
        <taxon>Magnoliopsida</taxon>
        <taxon>eudicotyledons</taxon>
        <taxon>Gunneridae</taxon>
        <taxon>Pentapetalae</taxon>
        <taxon>asterids</taxon>
        <taxon>lamiids</taxon>
        <taxon>Solanales</taxon>
        <taxon>Solanaceae</taxon>
        <taxon>Solanoideae</taxon>
        <taxon>Solaneae</taxon>
        <taxon>Solanum</taxon>
    </lineage>
</organism>
<gene>
    <name evidence="2" type="ORF">MTR67_018022</name>
</gene>
<evidence type="ECO:0000313" key="2">
    <source>
        <dbReference type="EMBL" id="WMV24637.1"/>
    </source>
</evidence>
<evidence type="ECO:0000313" key="3">
    <source>
        <dbReference type="Proteomes" id="UP001234989"/>
    </source>
</evidence>
<sequence>TDGQAERTTLTLEDMLRACVIDFKGNWDDQLPVIEFAFNNSYYSSIQMAPYEDLYKRRCRSSIGWFDVGEAGLIGPYLVHQTMDEAKIIQERISKWIDNVAYELELPPELATVHHIFHISMLNKCISDPSFIIPTENIGIKDNISYEEILVEILDRQVRKLRTKEVVSVKVLWRSHFTEEVTWEDEEDMKKRCPHLFSSREIPDQDNDFL</sequence>